<feature type="compositionally biased region" description="Low complexity" evidence="1">
    <location>
        <begin position="63"/>
        <end position="77"/>
    </location>
</feature>
<dbReference type="Proteomes" id="UP000019132">
    <property type="component" value="Unassembled WGS sequence"/>
</dbReference>
<feature type="compositionally biased region" description="Acidic residues" evidence="1">
    <location>
        <begin position="186"/>
        <end position="205"/>
    </location>
</feature>
<dbReference type="AlphaFoldDB" id="K3XCG7"/>
<evidence type="ECO:0000313" key="2">
    <source>
        <dbReference type="EnsemblProtists" id="PYU1_T014916"/>
    </source>
</evidence>
<feature type="region of interest" description="Disordered" evidence="1">
    <location>
        <begin position="56"/>
        <end position="85"/>
    </location>
</feature>
<keyword evidence="3" id="KW-1185">Reference proteome</keyword>
<dbReference type="VEuPathDB" id="FungiDB:PYU1_G014885"/>
<dbReference type="EMBL" id="ADOS01001527">
    <property type="status" value="NOT_ANNOTATED_CDS"/>
    <property type="molecule type" value="Genomic_DNA"/>
</dbReference>
<organism evidence="2 3">
    <name type="scientific">Globisporangium ultimum (strain ATCC 200006 / CBS 805.95 / DAOM BR144)</name>
    <name type="common">Pythium ultimum</name>
    <dbReference type="NCBI Taxonomy" id="431595"/>
    <lineage>
        <taxon>Eukaryota</taxon>
        <taxon>Sar</taxon>
        <taxon>Stramenopiles</taxon>
        <taxon>Oomycota</taxon>
        <taxon>Peronosporomycetes</taxon>
        <taxon>Pythiales</taxon>
        <taxon>Pythiaceae</taxon>
        <taxon>Globisporangium</taxon>
    </lineage>
</organism>
<evidence type="ECO:0000313" key="3">
    <source>
        <dbReference type="Proteomes" id="UP000019132"/>
    </source>
</evidence>
<reference evidence="3" key="2">
    <citation type="submission" date="2010-04" db="EMBL/GenBank/DDBJ databases">
        <authorList>
            <person name="Buell R."/>
            <person name="Hamilton J."/>
            <person name="Hostetler J."/>
        </authorList>
    </citation>
    <scope>NUCLEOTIDE SEQUENCE [LARGE SCALE GENOMIC DNA]</scope>
    <source>
        <strain evidence="3">DAOM:BR144</strain>
    </source>
</reference>
<name>K3XCG7_GLOUD</name>
<dbReference type="EnsemblProtists" id="PYU1_T014916">
    <property type="protein sequence ID" value="PYU1_T014916"/>
    <property type="gene ID" value="PYU1_G014885"/>
</dbReference>
<feature type="compositionally biased region" description="Acidic residues" evidence="1">
    <location>
        <begin position="151"/>
        <end position="164"/>
    </location>
</feature>
<sequence>MRCEFRSVRELAAHRRRAHRSLAFQDWYESSCACRALFTARLDAFVHSSRCDHNANQSANAVPSSAASTTRADADATAPPPAISLPRTGFPRPCPSCAALLLDAATWTTHVHACAAASATALIQRHLHAVPPPTSRPACQHPTASSHPFDNDNDNDNDDDPLLDDVLMDYDDSEFFDAICIPDEDADVLDDGDEGDEGGNDDESSEPLPLAITNAPSAPLHATMLCGTVTQPWLLRFDGAFRHIDRALNRQADRLANQALDLLKTVSVCALSQTRVQDDTGAAHGCWHWTPPDASPTDDASTSILTQDVPVPMDIDDYDPDEPMNAADDPVSINAEREGGTVYPVLRLGPNVVPERQKRLQIPWLPPHRSAGGDFCVAHS</sequence>
<dbReference type="InParanoid" id="K3XCG7"/>
<accession>K3XCG7</accession>
<dbReference type="HOGENOM" id="CLU_736691_0_0_1"/>
<protein>
    <submittedName>
        <fullName evidence="2">Uncharacterized protein</fullName>
    </submittedName>
</protein>
<reference evidence="2" key="3">
    <citation type="submission" date="2015-02" db="UniProtKB">
        <authorList>
            <consortium name="EnsemblProtists"/>
        </authorList>
    </citation>
    <scope>IDENTIFICATION</scope>
    <source>
        <strain evidence="2">DAOM BR144</strain>
    </source>
</reference>
<feature type="region of interest" description="Disordered" evidence="1">
    <location>
        <begin position="131"/>
        <end position="164"/>
    </location>
</feature>
<proteinExistence type="predicted"/>
<evidence type="ECO:0000256" key="1">
    <source>
        <dbReference type="SAM" id="MobiDB-lite"/>
    </source>
</evidence>
<feature type="region of interest" description="Disordered" evidence="1">
    <location>
        <begin position="186"/>
        <end position="211"/>
    </location>
</feature>
<reference evidence="3" key="1">
    <citation type="journal article" date="2010" name="Genome Biol.">
        <title>Genome sequence of the necrotrophic plant pathogen Pythium ultimum reveals original pathogenicity mechanisms and effector repertoire.</title>
        <authorList>
            <person name="Levesque C.A."/>
            <person name="Brouwer H."/>
            <person name="Cano L."/>
            <person name="Hamilton J.P."/>
            <person name="Holt C."/>
            <person name="Huitema E."/>
            <person name="Raffaele S."/>
            <person name="Robideau G.P."/>
            <person name="Thines M."/>
            <person name="Win J."/>
            <person name="Zerillo M.M."/>
            <person name="Beakes G.W."/>
            <person name="Boore J.L."/>
            <person name="Busam D."/>
            <person name="Dumas B."/>
            <person name="Ferriera S."/>
            <person name="Fuerstenberg S.I."/>
            <person name="Gachon C.M."/>
            <person name="Gaulin E."/>
            <person name="Govers F."/>
            <person name="Grenville-Briggs L."/>
            <person name="Horner N."/>
            <person name="Hostetler J."/>
            <person name="Jiang R.H."/>
            <person name="Johnson J."/>
            <person name="Krajaejun T."/>
            <person name="Lin H."/>
            <person name="Meijer H.J."/>
            <person name="Moore B."/>
            <person name="Morris P."/>
            <person name="Phuntmart V."/>
            <person name="Puiu D."/>
            <person name="Shetty J."/>
            <person name="Stajich J.E."/>
            <person name="Tripathy S."/>
            <person name="Wawra S."/>
            <person name="van West P."/>
            <person name="Whitty B.R."/>
            <person name="Coutinho P.M."/>
            <person name="Henrissat B."/>
            <person name="Martin F."/>
            <person name="Thomas P.D."/>
            <person name="Tyler B.M."/>
            <person name="De Vries R.P."/>
            <person name="Kamoun S."/>
            <person name="Yandell M."/>
            <person name="Tisserat N."/>
            <person name="Buell C.R."/>
        </authorList>
    </citation>
    <scope>NUCLEOTIDE SEQUENCE</scope>
    <source>
        <strain evidence="3">DAOM:BR144</strain>
    </source>
</reference>